<dbReference type="RefSeq" id="WP_071154283.1">
    <property type="nucleotide sequence ID" value="NZ_CP019401.1"/>
</dbReference>
<name>A0ABM6ISD7_9BACL</name>
<gene>
    <name evidence="1" type="ORF">AJGP001_09655</name>
</gene>
<keyword evidence="2" id="KW-1185">Reference proteome</keyword>
<dbReference type="SUPFAM" id="SSF56112">
    <property type="entry name" value="Protein kinase-like (PK-like)"/>
    <property type="match status" value="1"/>
</dbReference>
<dbReference type="EMBL" id="CP019401">
    <property type="protein sequence ID" value="AQU79509.1"/>
    <property type="molecule type" value="Genomic_DNA"/>
</dbReference>
<evidence type="ECO:0000313" key="1">
    <source>
        <dbReference type="EMBL" id="AQU79509.1"/>
    </source>
</evidence>
<dbReference type="Proteomes" id="UP000189661">
    <property type="component" value="Chromosome"/>
</dbReference>
<protein>
    <recommendedName>
        <fullName evidence="3">Aminoglycoside phosphotransferase domain-containing protein</fullName>
    </recommendedName>
</protein>
<reference evidence="1 2" key="1">
    <citation type="submission" date="2017-01" db="EMBL/GenBank/DDBJ databases">
        <title>Planococcus faecalis genome complete sequence.</title>
        <authorList>
            <person name="Lee P.C."/>
        </authorList>
    </citation>
    <scope>NUCLEOTIDE SEQUENCE [LARGE SCALE GENOMIC DNA]</scope>
    <source>
        <strain evidence="1 2">AJ003</strain>
    </source>
</reference>
<evidence type="ECO:0000313" key="2">
    <source>
        <dbReference type="Proteomes" id="UP000189661"/>
    </source>
</evidence>
<accession>A0ABM6ISD7</accession>
<sequence length="362" mass="40953">MIEVKLQAALVHAGVNRASFLGEGAWHYAWKVCREEKKLVLRIPKAIAYGKSVSFDEEAFKAEYAGTELYYWAVNKAQKGAAPDFFKFHVSTELTYTLETYRGKQIDLHSMTEKAAFQIGSKVGSIHRKTEDVPHGLSGFGYLTWSEENGLKDTLNGDVHEFLKEESKEHLTDYQTLCLAHPKFEDSVVSKALQLAVTSRKKAFTKPQLVNQDASPENILIDENGLCLIDPYPSIYYSRGMAGNFMNLYETFFIALSDTPRYSRHQFSTCAAKLKLVAQGYITGYSAGNRQIASEVRGEQLLQLLETAYSHFCLLSEDLAEETKIRYGSKEEIEARLPVFCEELKDLASSQIDELLYFQPKK</sequence>
<evidence type="ECO:0008006" key="3">
    <source>
        <dbReference type="Google" id="ProtNLM"/>
    </source>
</evidence>
<dbReference type="InterPro" id="IPR011009">
    <property type="entry name" value="Kinase-like_dom_sf"/>
</dbReference>
<proteinExistence type="predicted"/>
<organism evidence="1 2">
    <name type="scientific">Planococcus faecalis</name>
    <dbReference type="NCBI Taxonomy" id="1598147"/>
    <lineage>
        <taxon>Bacteria</taxon>
        <taxon>Bacillati</taxon>
        <taxon>Bacillota</taxon>
        <taxon>Bacilli</taxon>
        <taxon>Bacillales</taxon>
        <taxon>Caryophanaceae</taxon>
        <taxon>Planococcus</taxon>
    </lineage>
</organism>